<gene>
    <name evidence="3" type="ORF">GCM10008942_27870</name>
</gene>
<accession>A0ABN1EY13</accession>
<protein>
    <submittedName>
        <fullName evidence="3">Metallophosphoesterase</fullName>
    </submittedName>
</protein>
<dbReference type="InterPro" id="IPR029052">
    <property type="entry name" value="Metallo-depent_PP-like"/>
</dbReference>
<feature type="chain" id="PRO_5045154599" evidence="1">
    <location>
        <begin position="25"/>
        <end position="505"/>
    </location>
</feature>
<name>A0ABN1EY13_9PROT</name>
<proteinExistence type="predicted"/>
<feature type="signal peptide" evidence="1">
    <location>
        <begin position="1"/>
        <end position="24"/>
    </location>
</feature>
<evidence type="ECO:0000313" key="4">
    <source>
        <dbReference type="Proteomes" id="UP001499951"/>
    </source>
</evidence>
<dbReference type="SUPFAM" id="SSF56300">
    <property type="entry name" value="Metallo-dependent phosphatases"/>
    <property type="match status" value="1"/>
</dbReference>
<comment type="caution">
    <text evidence="3">The sequence shown here is derived from an EMBL/GenBank/DDBJ whole genome shotgun (WGS) entry which is preliminary data.</text>
</comment>
<keyword evidence="1" id="KW-0732">Signal</keyword>
<evidence type="ECO:0000259" key="2">
    <source>
        <dbReference type="Pfam" id="PF00149"/>
    </source>
</evidence>
<evidence type="ECO:0000256" key="1">
    <source>
        <dbReference type="SAM" id="SignalP"/>
    </source>
</evidence>
<sequence>MSPFTRAGLAAALTLAVALTGAEAGKKRVMPSPPPDDSHVVVITGYLVEEVATETVRAAWTQYGPGGVLEARVVVSGKTCPDIAFDLKRQPMQLRASADSGFLTVCSAPVPAGTKQAALAFRKFDNKPPKIGADETAWKTWIEKEYGSPIPTHPSAPVANEEWRQRIEAKTKYDLVPLPVPVADPQRIIIIGDGGCRSKGDKHQDCLKPEAWPFAQVAAEAAKLKPDLVIHVGDYVSREQACPANVAVCQNQPFGDNWAAWDADTFTPLKPLLAVAPVVFTRGNHEDCNREGLGFLRLLGPQPFDPKAGCIPHLPPYSVPFARLNLVVSDNADAPETSVVEPSVPVYRTEIANLANEKAPTWWVLHRPVWGLISGPLGVPIGGNQTLIAAVPESGIPAPVELMLSGHIHTFEAINYTPEPRVPPQILSGRGGDLMDPTPANLHGAIFQGSSGVHVKDGISVPEFGFSLMTRTEDGWRIDVYDGHGRIQRVCQFHNSRVDCPVAKR</sequence>
<feature type="domain" description="Calcineurin-like phosphoesterase" evidence="2">
    <location>
        <begin position="215"/>
        <end position="409"/>
    </location>
</feature>
<dbReference type="RefSeq" id="WP_166936218.1">
    <property type="nucleotide sequence ID" value="NZ_BAAADD010000007.1"/>
</dbReference>
<dbReference type="EMBL" id="BAAADD010000007">
    <property type="protein sequence ID" value="GAA0577408.1"/>
    <property type="molecule type" value="Genomic_DNA"/>
</dbReference>
<dbReference type="Proteomes" id="UP001499951">
    <property type="component" value="Unassembled WGS sequence"/>
</dbReference>
<organism evidence="3 4">
    <name type="scientific">Rhizomicrobium electricum</name>
    <dbReference type="NCBI Taxonomy" id="480070"/>
    <lineage>
        <taxon>Bacteria</taxon>
        <taxon>Pseudomonadati</taxon>
        <taxon>Pseudomonadota</taxon>
        <taxon>Alphaproteobacteria</taxon>
        <taxon>Micropepsales</taxon>
        <taxon>Micropepsaceae</taxon>
        <taxon>Rhizomicrobium</taxon>
    </lineage>
</organism>
<dbReference type="InterPro" id="IPR004843">
    <property type="entry name" value="Calcineurin-like_PHP"/>
</dbReference>
<keyword evidence="4" id="KW-1185">Reference proteome</keyword>
<reference evidence="3 4" key="1">
    <citation type="journal article" date="2019" name="Int. J. Syst. Evol. Microbiol.">
        <title>The Global Catalogue of Microorganisms (GCM) 10K type strain sequencing project: providing services to taxonomists for standard genome sequencing and annotation.</title>
        <authorList>
            <consortium name="The Broad Institute Genomics Platform"/>
            <consortium name="The Broad Institute Genome Sequencing Center for Infectious Disease"/>
            <person name="Wu L."/>
            <person name="Ma J."/>
        </authorList>
    </citation>
    <scope>NUCLEOTIDE SEQUENCE [LARGE SCALE GENOMIC DNA]</scope>
    <source>
        <strain evidence="3 4">JCM 15089</strain>
    </source>
</reference>
<dbReference type="Gene3D" id="3.60.21.10">
    <property type="match status" value="1"/>
</dbReference>
<dbReference type="Pfam" id="PF00149">
    <property type="entry name" value="Metallophos"/>
    <property type="match status" value="1"/>
</dbReference>
<evidence type="ECO:0000313" key="3">
    <source>
        <dbReference type="EMBL" id="GAA0577408.1"/>
    </source>
</evidence>